<accession>A0ABM5T436</accession>
<feature type="domain" description="Flavin reductase like" evidence="3">
    <location>
        <begin position="16"/>
        <end position="159"/>
    </location>
</feature>
<dbReference type="SUPFAM" id="SSF50475">
    <property type="entry name" value="FMN-binding split barrel"/>
    <property type="match status" value="1"/>
</dbReference>
<protein>
    <recommendedName>
        <fullName evidence="3">Flavin reductase like domain-containing protein</fullName>
    </recommendedName>
</protein>
<name>A0ABM5T436_9BURK</name>
<dbReference type="PANTHER" id="PTHR30466">
    <property type="entry name" value="FLAVIN REDUCTASE"/>
    <property type="match status" value="1"/>
</dbReference>
<dbReference type="SMART" id="SM00903">
    <property type="entry name" value="Flavin_Reduct"/>
    <property type="match status" value="1"/>
</dbReference>
<dbReference type="InterPro" id="IPR036388">
    <property type="entry name" value="WH-like_DNA-bd_sf"/>
</dbReference>
<dbReference type="InterPro" id="IPR012349">
    <property type="entry name" value="Split_barrel_FMN-bd"/>
</dbReference>
<dbReference type="PANTHER" id="PTHR30466:SF11">
    <property type="entry name" value="FLAVIN-DEPENDENT MONOOXYGENASE, REDUCTASE SUBUNIT HSAB"/>
    <property type="match status" value="1"/>
</dbReference>
<organism evidence="4 5">
    <name type="scientific">Pandoraea vervacti</name>
    <dbReference type="NCBI Taxonomy" id="656178"/>
    <lineage>
        <taxon>Bacteria</taxon>
        <taxon>Pseudomonadati</taxon>
        <taxon>Pseudomonadota</taxon>
        <taxon>Betaproteobacteria</taxon>
        <taxon>Burkholderiales</taxon>
        <taxon>Burkholderiaceae</taxon>
        <taxon>Pandoraea</taxon>
    </lineage>
</organism>
<dbReference type="RefSeq" id="WP_044457858.1">
    <property type="nucleotide sequence ID" value="NZ_CP010897.2"/>
</dbReference>
<evidence type="ECO:0000256" key="1">
    <source>
        <dbReference type="ARBA" id="ARBA00008898"/>
    </source>
</evidence>
<dbReference type="Pfam" id="PF01613">
    <property type="entry name" value="Flavin_Reduct"/>
    <property type="match status" value="1"/>
</dbReference>
<dbReference type="Gene3D" id="2.30.110.10">
    <property type="entry name" value="Electron Transport, Fmn-binding Protein, Chain A"/>
    <property type="match status" value="1"/>
</dbReference>
<evidence type="ECO:0000313" key="5">
    <source>
        <dbReference type="Proteomes" id="UP000035085"/>
    </source>
</evidence>
<dbReference type="EMBL" id="CP010897">
    <property type="protein sequence ID" value="AJP59514.1"/>
    <property type="molecule type" value="Genomic_DNA"/>
</dbReference>
<dbReference type="InterPro" id="IPR002563">
    <property type="entry name" value="Flavin_Rdtase-like_dom"/>
</dbReference>
<comment type="similarity">
    <text evidence="1">Belongs to the non-flavoprotein flavin reductase family.</text>
</comment>
<dbReference type="InterPro" id="IPR036390">
    <property type="entry name" value="WH_DNA-bd_sf"/>
</dbReference>
<dbReference type="Proteomes" id="UP000035085">
    <property type="component" value="Chromosome"/>
</dbReference>
<proteinExistence type="inferred from homology"/>
<gene>
    <name evidence="4" type="ORF">UC34_07050</name>
</gene>
<keyword evidence="2" id="KW-0560">Oxidoreductase</keyword>
<evidence type="ECO:0000259" key="3">
    <source>
        <dbReference type="SMART" id="SM00903"/>
    </source>
</evidence>
<evidence type="ECO:0000313" key="4">
    <source>
        <dbReference type="EMBL" id="AJP59514.1"/>
    </source>
</evidence>
<sequence>MSAKTAIDPKAFRNALGSFTTGVTIITTVSPDGEPVGMTANSFNSVSLDPPMVLWSIARSARSLAAFEASEYWAVHILSDTQEALSNRFAKSGEDKFNGLSVQAGTGGVPLLDNCCARLQCKTAVRYDGGDHIIFVGEVLAFEHTDAPPLVFHAGKYALATRKPQPFRLPAERSSPDNVAFGEDFLGYLLARAHFQFYAQMREHLVQNGIDDTEYFALTLLSLKGGRSVEEINRRFSYTGYHLTTGITSALQARGLLSVDGEGTAATCELTDAGRNLTLRLIAAAKAIEDGIVEKIGQVEAVSLKHLLKRLISETDPGLAHPWEN</sequence>
<evidence type="ECO:0000256" key="2">
    <source>
        <dbReference type="ARBA" id="ARBA00023002"/>
    </source>
</evidence>
<reference evidence="5" key="1">
    <citation type="submission" date="2015-02" db="EMBL/GenBank/DDBJ databases">
        <title>Complete Genome Sequencing of Pandoraea vervacti NS15 sp. nov.</title>
        <authorList>
            <person name="Chan K.-G."/>
        </authorList>
    </citation>
    <scope>NUCLEOTIDE SEQUENCE [LARGE SCALE GENOMIC DNA]</scope>
    <source>
        <strain evidence="5">NS15</strain>
    </source>
</reference>
<keyword evidence="5" id="KW-1185">Reference proteome</keyword>
<dbReference type="SUPFAM" id="SSF46785">
    <property type="entry name" value="Winged helix' DNA-binding domain"/>
    <property type="match status" value="1"/>
</dbReference>
<dbReference type="Gene3D" id="1.10.10.10">
    <property type="entry name" value="Winged helix-like DNA-binding domain superfamily/Winged helix DNA-binding domain"/>
    <property type="match status" value="1"/>
</dbReference>
<dbReference type="InterPro" id="IPR050268">
    <property type="entry name" value="NADH-dep_flavin_reductase"/>
</dbReference>